<keyword evidence="2" id="KW-0472">Membrane</keyword>
<organism evidence="3 4">
    <name type="scientific">Cyberlindnera jadinii (strain ATCC 18201 / CBS 1600 / BCRC 20928 / JCM 3617 / NBRC 0987 / NRRL Y-1542)</name>
    <name type="common">Torula yeast</name>
    <name type="synonym">Candida utilis</name>
    <dbReference type="NCBI Taxonomy" id="983966"/>
    <lineage>
        <taxon>Eukaryota</taxon>
        <taxon>Fungi</taxon>
        <taxon>Dikarya</taxon>
        <taxon>Ascomycota</taxon>
        <taxon>Saccharomycotina</taxon>
        <taxon>Saccharomycetes</taxon>
        <taxon>Phaffomycetales</taxon>
        <taxon>Phaffomycetaceae</taxon>
        <taxon>Cyberlindnera</taxon>
    </lineage>
</organism>
<protein>
    <submittedName>
        <fullName evidence="3">AES3 protein</fullName>
    </submittedName>
</protein>
<dbReference type="InterPro" id="IPR050300">
    <property type="entry name" value="GDXG_lipolytic_enzyme"/>
</dbReference>
<dbReference type="PANTHER" id="PTHR48081">
    <property type="entry name" value="AB HYDROLASE SUPERFAMILY PROTEIN C4A8.06C"/>
    <property type="match status" value="1"/>
</dbReference>
<sequence>MASINSLCRLCVRALLEYTPEQWLYRIAFKQSIDSCLWSLSPFGSSLPNYNTEFHVEGLDPSRVIWLTECPNRQPDDPVILFCHGGAYMMGLFFGFFAFWMVVLRRLNNPRLSILVLDYTLSQDAKFPRQLCEITMVQNELSRSCSNVVLAGDSAGGHLILSMLRHSVVPVDGVPPINTKLENTVTGLILMSPWLNLYPTEAGSYEKYKHIDMLSLNFLKRCTLKLFGGSVDPQLLLNYADASTIPWLPQSILITVGEYELFHDDIIQFYKTANRESSQLFINPKACHDEGFLLPWTSNITSAVVEYLKQLCTV</sequence>
<evidence type="ECO:0000256" key="2">
    <source>
        <dbReference type="SAM" id="Phobius"/>
    </source>
</evidence>
<dbReference type="SUPFAM" id="SSF53474">
    <property type="entry name" value="alpha/beta-Hydrolases"/>
    <property type="match status" value="1"/>
</dbReference>
<feature type="transmembrane region" description="Helical" evidence="2">
    <location>
        <begin position="79"/>
        <end position="103"/>
    </location>
</feature>
<dbReference type="EMBL" id="CDQK01000002">
    <property type="protein sequence ID" value="CEP21646.1"/>
    <property type="molecule type" value="Genomic_DNA"/>
</dbReference>
<dbReference type="Gene3D" id="3.40.50.1820">
    <property type="entry name" value="alpha/beta hydrolase"/>
    <property type="match status" value="1"/>
</dbReference>
<name>A0A0H5C1R0_CYBJN</name>
<accession>A0A0H5C1R0</accession>
<keyword evidence="1" id="KW-0378">Hydrolase</keyword>
<proteinExistence type="predicted"/>
<dbReference type="InterPro" id="IPR029058">
    <property type="entry name" value="AB_hydrolase_fold"/>
</dbReference>
<reference evidence="4" key="1">
    <citation type="journal article" date="2015" name="J. Biotechnol.">
        <title>The structure of the Cyberlindnera jadinii genome and its relation to Candida utilis analyzed by the occurrence of single nucleotide polymorphisms.</title>
        <authorList>
            <person name="Rupp O."/>
            <person name="Brinkrolf K."/>
            <person name="Buerth C."/>
            <person name="Kunigo M."/>
            <person name="Schneider J."/>
            <person name="Jaenicke S."/>
            <person name="Goesmann A."/>
            <person name="Puehler A."/>
            <person name="Jaeger K.-E."/>
            <person name="Ernst J.F."/>
        </authorList>
    </citation>
    <scope>NUCLEOTIDE SEQUENCE [LARGE SCALE GENOMIC DNA]</scope>
    <source>
        <strain evidence="4">ATCC 18201 / CBS 1600 / BCRC 20928 / JCM 3617 / NBRC 0987 / NRRL Y-1542</strain>
    </source>
</reference>
<evidence type="ECO:0000313" key="3">
    <source>
        <dbReference type="EMBL" id="CEP21646.1"/>
    </source>
</evidence>
<gene>
    <name evidence="3" type="primary">AES3</name>
    <name evidence="3" type="ORF">BN1211_1783</name>
</gene>
<evidence type="ECO:0000256" key="1">
    <source>
        <dbReference type="ARBA" id="ARBA00022801"/>
    </source>
</evidence>
<dbReference type="InterPro" id="IPR019436">
    <property type="entry name" value="Say1-like"/>
</dbReference>
<dbReference type="AlphaFoldDB" id="A0A0H5C1R0"/>
<dbReference type="Pfam" id="PF10340">
    <property type="entry name" value="Say1_Mug180"/>
    <property type="match status" value="1"/>
</dbReference>
<dbReference type="GO" id="GO:0016787">
    <property type="term" value="F:hydrolase activity"/>
    <property type="evidence" value="ECO:0007669"/>
    <property type="project" value="UniProtKB-KW"/>
</dbReference>
<dbReference type="PANTHER" id="PTHR48081:SF31">
    <property type="entry name" value="STERYL ACETYL HYDROLASE MUG81-RELATED"/>
    <property type="match status" value="1"/>
</dbReference>
<evidence type="ECO:0000313" key="4">
    <source>
        <dbReference type="Proteomes" id="UP000038830"/>
    </source>
</evidence>
<keyword evidence="2" id="KW-1133">Transmembrane helix</keyword>
<keyword evidence="2" id="KW-0812">Transmembrane</keyword>
<dbReference type="Proteomes" id="UP000038830">
    <property type="component" value="Unassembled WGS sequence"/>
</dbReference>